<keyword evidence="2" id="KW-1185">Reference proteome</keyword>
<dbReference type="EMBL" id="LJHD01000190">
    <property type="protein sequence ID" value="ONI42302.1"/>
    <property type="molecule type" value="Genomic_DNA"/>
</dbReference>
<protein>
    <submittedName>
        <fullName evidence="1">Uncharacterized protein</fullName>
    </submittedName>
</protein>
<gene>
    <name evidence="1" type="ORF">AN640_01305</name>
</gene>
<proteinExistence type="predicted"/>
<reference evidence="1" key="1">
    <citation type="submission" date="2016-08" db="EMBL/GenBank/DDBJ databases">
        <authorList>
            <person name="Ngugi D.K."/>
            <person name="Miyake S."/>
            <person name="Stingl U."/>
        </authorList>
    </citation>
    <scope>NUCLEOTIDE SEQUENCE</scope>
    <source>
        <strain evidence="1">SCG-D08WGA-EpuloA1</strain>
    </source>
</reference>
<organism evidence="1 2">
    <name type="scientific">Candidatus Epulonipiscium fishelsonii</name>
    <dbReference type="NCBI Taxonomy" id="77094"/>
    <lineage>
        <taxon>Bacteria</taxon>
        <taxon>Bacillati</taxon>
        <taxon>Bacillota</taxon>
        <taxon>Clostridia</taxon>
        <taxon>Lachnospirales</taxon>
        <taxon>Lachnospiraceae</taxon>
        <taxon>Candidatus Epulonipiscium</taxon>
    </lineage>
</organism>
<sequence length="116" mass="12642">MVAVPFVSEALAQIEAGNVIPLAITSGERYALSPDIPTAIEEGVDFTHTMWRGIVAPAGIPEDIETTLSAAFKTAFDNPEFQTEAQAAGVFLEYLDGAEFDTFYSQNHEEIKDMIE</sequence>
<accession>A0ACC8XG37</accession>
<name>A0ACC8XG37_9FIRM</name>
<dbReference type="Proteomes" id="UP000188637">
    <property type="component" value="Unassembled WGS sequence"/>
</dbReference>
<comment type="caution">
    <text evidence="1">The sequence shown here is derived from an EMBL/GenBank/DDBJ whole genome shotgun (WGS) entry which is preliminary data.</text>
</comment>
<evidence type="ECO:0000313" key="1">
    <source>
        <dbReference type="EMBL" id="ONI42302.1"/>
    </source>
</evidence>
<evidence type="ECO:0000313" key="2">
    <source>
        <dbReference type="Proteomes" id="UP000188637"/>
    </source>
</evidence>